<dbReference type="InterPro" id="IPR057336">
    <property type="entry name" value="GerAC_N"/>
</dbReference>
<keyword evidence="4" id="KW-0732">Signal</keyword>
<sequence>MKKIVILVMSVLFWGLWGCSHDMNRREIDEINFIHVLGIDYSMGEYVLTAIYSSNQGADAESGQAGKEEISQGRGQTPYEALQSLKLKNKKSVSIANTGYFLIGDKAAYNGIDVCLDFLSRDETVKMESLIFIIKDDNAEDFIKDSIENGQTVHEDLEAVKQKQEELITRNDNTLVNILNEMEVKTASVLIPYLITEENAFLLKGYAVIDQLKLADYLDMETSSAINFIKDIIRAFPIYIENKVGLSISYSKCKLKSTIKNNQIKVLIHLEFETMVKEVNTNQMIFSGESLRELTDKQNEYIIELLKKATNYSIQHGRDILQIGRLLENQQNKRWKSLKENWNERISEVQYDFEIKSKITKSFIMGNES</sequence>
<reference evidence="11" key="1">
    <citation type="submission" date="2015-09" db="EMBL/GenBank/DDBJ databases">
        <authorList>
            <person name="Wibberg D."/>
        </authorList>
    </citation>
    <scope>NUCLEOTIDE SEQUENCE [LARGE SCALE GENOMIC DNA]</scope>
    <source>
        <strain evidence="11">SD1D</strain>
    </source>
</reference>
<feature type="domain" description="Spore germination GerAC-like C-terminal" evidence="8">
    <location>
        <begin position="204"/>
        <end position="361"/>
    </location>
</feature>
<keyword evidence="7" id="KW-0449">Lipoprotein</keyword>
<gene>
    <name evidence="10" type="ORF">SD1D_1003</name>
</gene>
<dbReference type="InterPro" id="IPR008844">
    <property type="entry name" value="Spore_GerAC-like"/>
</dbReference>
<dbReference type="EMBL" id="LN879430">
    <property type="protein sequence ID" value="CUH92550.1"/>
    <property type="molecule type" value="Genomic_DNA"/>
</dbReference>
<keyword evidence="5" id="KW-0472">Membrane</keyword>
<evidence type="ECO:0000313" key="10">
    <source>
        <dbReference type="EMBL" id="CUH92550.1"/>
    </source>
</evidence>
<comment type="subcellular location">
    <subcellularLocation>
        <location evidence="1">Membrane</location>
        <topology evidence="1">Lipid-anchor</topology>
    </subcellularLocation>
</comment>
<dbReference type="NCBIfam" id="TIGR02887">
    <property type="entry name" value="spore_ger_x_C"/>
    <property type="match status" value="1"/>
</dbReference>
<evidence type="ECO:0000256" key="1">
    <source>
        <dbReference type="ARBA" id="ARBA00004635"/>
    </source>
</evidence>
<evidence type="ECO:0000256" key="4">
    <source>
        <dbReference type="ARBA" id="ARBA00022729"/>
    </source>
</evidence>
<evidence type="ECO:0000256" key="5">
    <source>
        <dbReference type="ARBA" id="ARBA00023136"/>
    </source>
</evidence>
<dbReference type="Gene3D" id="3.30.300.210">
    <property type="entry name" value="Nutrient germinant receptor protein C, domain 3"/>
    <property type="match status" value="1"/>
</dbReference>
<dbReference type="GO" id="GO:0009847">
    <property type="term" value="P:spore germination"/>
    <property type="evidence" value="ECO:0007669"/>
    <property type="project" value="InterPro"/>
</dbReference>
<evidence type="ECO:0000256" key="6">
    <source>
        <dbReference type="ARBA" id="ARBA00023139"/>
    </source>
</evidence>
<dbReference type="RefSeq" id="WP_058257908.1">
    <property type="nucleotide sequence ID" value="NZ_DUPS01000029.1"/>
</dbReference>
<evidence type="ECO:0000256" key="7">
    <source>
        <dbReference type="ARBA" id="ARBA00023288"/>
    </source>
</evidence>
<feature type="domain" description="Spore germination protein N-terminal" evidence="9">
    <location>
        <begin position="24"/>
        <end position="194"/>
    </location>
</feature>
<evidence type="ECO:0008006" key="12">
    <source>
        <dbReference type="Google" id="ProtNLM"/>
    </source>
</evidence>
<keyword evidence="3" id="KW-0309">Germination</keyword>
<name>A0A0K8J4Z5_9FIRM</name>
<comment type="similarity">
    <text evidence="2">Belongs to the GerABKC lipoprotein family.</text>
</comment>
<dbReference type="Pfam" id="PF05504">
    <property type="entry name" value="Spore_GerAC"/>
    <property type="match status" value="1"/>
</dbReference>
<dbReference type="KEGG" id="hsd:SD1D_1003"/>
<dbReference type="PANTHER" id="PTHR35789:SF1">
    <property type="entry name" value="SPORE GERMINATION PROTEIN B3"/>
    <property type="match status" value="1"/>
</dbReference>
<keyword evidence="6" id="KW-0564">Palmitate</keyword>
<accession>A0A0K8J4Z5</accession>
<keyword evidence="11" id="KW-1185">Reference proteome</keyword>
<dbReference type="InterPro" id="IPR038501">
    <property type="entry name" value="Spore_GerAC_C_sf"/>
</dbReference>
<dbReference type="PANTHER" id="PTHR35789">
    <property type="entry name" value="SPORE GERMINATION PROTEIN B3"/>
    <property type="match status" value="1"/>
</dbReference>
<evidence type="ECO:0000256" key="2">
    <source>
        <dbReference type="ARBA" id="ARBA00007886"/>
    </source>
</evidence>
<evidence type="ECO:0000259" key="9">
    <source>
        <dbReference type="Pfam" id="PF25198"/>
    </source>
</evidence>
<dbReference type="InterPro" id="IPR046953">
    <property type="entry name" value="Spore_GerAC-like_C"/>
</dbReference>
<dbReference type="AlphaFoldDB" id="A0A0K8J4Z5"/>
<dbReference type="Pfam" id="PF25198">
    <property type="entry name" value="Spore_GerAC_N"/>
    <property type="match status" value="1"/>
</dbReference>
<dbReference type="OrthoDB" id="9816067at2"/>
<dbReference type="Proteomes" id="UP000196053">
    <property type="component" value="Chromosome I"/>
</dbReference>
<proteinExistence type="inferred from homology"/>
<evidence type="ECO:0000259" key="8">
    <source>
        <dbReference type="Pfam" id="PF05504"/>
    </source>
</evidence>
<evidence type="ECO:0000313" key="11">
    <source>
        <dbReference type="Proteomes" id="UP000196053"/>
    </source>
</evidence>
<protein>
    <recommendedName>
        <fullName evidence="12">Ger(X)C family spore germination protein</fullName>
    </recommendedName>
</protein>
<dbReference type="GO" id="GO:0016020">
    <property type="term" value="C:membrane"/>
    <property type="evidence" value="ECO:0007669"/>
    <property type="project" value="UniProtKB-SubCell"/>
</dbReference>
<organism evidence="10 11">
    <name type="scientific">Herbinix luporum</name>
    <dbReference type="NCBI Taxonomy" id="1679721"/>
    <lineage>
        <taxon>Bacteria</taxon>
        <taxon>Bacillati</taxon>
        <taxon>Bacillota</taxon>
        <taxon>Clostridia</taxon>
        <taxon>Lachnospirales</taxon>
        <taxon>Lachnospiraceae</taxon>
        <taxon>Herbinix</taxon>
    </lineage>
</organism>
<evidence type="ECO:0000256" key="3">
    <source>
        <dbReference type="ARBA" id="ARBA00022544"/>
    </source>
</evidence>